<dbReference type="EMBL" id="JAESIY010000001">
    <property type="protein sequence ID" value="MBL3654663.1"/>
    <property type="molecule type" value="Genomic_DNA"/>
</dbReference>
<reference evidence="2" key="1">
    <citation type="submission" date="2021-01" db="EMBL/GenBank/DDBJ databases">
        <title>Fulvivirga kasyanovii gen. nov., sp nov., a novel member of the phylum Bacteroidetes isolated from seawater in a mussel farm.</title>
        <authorList>
            <person name="Zhao L.-H."/>
            <person name="Wang Z.-J."/>
        </authorList>
    </citation>
    <scope>NUCLEOTIDE SEQUENCE</scope>
    <source>
        <strain evidence="2">2943</strain>
    </source>
</reference>
<dbReference type="GO" id="GO:0090313">
    <property type="term" value="P:regulation of protein targeting to membrane"/>
    <property type="evidence" value="ECO:0007669"/>
    <property type="project" value="TreeGrafter"/>
</dbReference>
<accession>A0A937F615</accession>
<keyword evidence="1" id="KW-0472">Membrane</keyword>
<name>A0A937F615_9BACT</name>
<evidence type="ECO:0000256" key="1">
    <source>
        <dbReference type="SAM" id="Phobius"/>
    </source>
</evidence>
<dbReference type="Proteomes" id="UP000659388">
    <property type="component" value="Unassembled WGS sequence"/>
</dbReference>
<feature type="transmembrane region" description="Helical" evidence="1">
    <location>
        <begin position="12"/>
        <end position="32"/>
    </location>
</feature>
<dbReference type="GO" id="GO:0005886">
    <property type="term" value="C:plasma membrane"/>
    <property type="evidence" value="ECO:0007669"/>
    <property type="project" value="TreeGrafter"/>
</dbReference>
<comment type="caution">
    <text evidence="2">The sequence shown here is derived from an EMBL/GenBank/DDBJ whole genome shotgun (WGS) entry which is preliminary data.</text>
</comment>
<dbReference type="PANTHER" id="PTHR30441:SF8">
    <property type="entry name" value="DUF748 DOMAIN-CONTAINING PROTEIN"/>
    <property type="match status" value="1"/>
</dbReference>
<keyword evidence="1" id="KW-1133">Transmembrane helix</keyword>
<protein>
    <recommendedName>
        <fullName evidence="4">AsmA-like C-terminal domain-containing protein</fullName>
    </recommendedName>
</protein>
<dbReference type="AlphaFoldDB" id="A0A937F615"/>
<sequence>MDIKRVVKKIIFYLVLTVVVVVTASILATYLYKDRLIDHFIREANKSLNTPVHVDKISVSSLKNFPFISLTFDGVYIEESFDKSSAPLLEAEKIDFTFNPIAVFRKNYTVEKVFIKKGFFHLKMDKNGNINYDIFKQPDTTSSTQTVKVDLSKIVLEETTFKYQNWLRNVDLDFTTPSLTAKLNAVGSVYDILAEGEVAVNHVSVNNTIWAENKQTYVEADLKYNDELKDLFIRPSVITINESDFAVEGTYQFLEKQLISLNVDGKDTDIQTLLSILPHSMVKDFDKYQSKGDVYFSMVLDGEIGEKTSPKMTINFGLNDSELYHPDTRVKITHALLRGTFIAADLNNINNSVLDLKDINGIVEDHNFKANLYLKNFETPYVKGNFEGKLDLESVFKFYKSESVEAGSGQLDAHLNFEGQVKDLKKKASSGRFKTTGDINLNRLSLKLAHYPLKLDNVSGNLLFNNNDLALSDVSGKLGNSDFLLNGFFKNIIAYLLFENEPVGIESDLRSKFIDLDELLAANPGEESDSKYKFTISPKLVLKFDCDVDQLKFRRFAPKNIKGDLIVRNKIAQSNRIRFNAMGGSITLDGKVDASYDKLLRVNTSFALDNIDVDSIFYVFENFNQDFLQDKHLKGKIKADVQASMTFSDNLHLYPGSLVSNISTTIIGGQLNNFEPMQRLSKYLDEDKLDHLVFSELRNDIHIENKKIYLPQMEVSTNVTDIKISGIHTFDQNIDYRVIAPLRSKKKIDKDEAFGAIEEDNSGRTMLYLKIIGNTSDYLVLYDKESVKKKIVSDIKKEARELKDAFKNKGKEETPEIELEEDDYFDWGDD</sequence>
<keyword evidence="1" id="KW-0812">Transmembrane</keyword>
<keyword evidence="3" id="KW-1185">Reference proteome</keyword>
<evidence type="ECO:0008006" key="4">
    <source>
        <dbReference type="Google" id="ProtNLM"/>
    </source>
</evidence>
<dbReference type="RefSeq" id="WP_202241687.1">
    <property type="nucleotide sequence ID" value="NZ_JAESIY010000001.1"/>
</dbReference>
<evidence type="ECO:0000313" key="3">
    <source>
        <dbReference type="Proteomes" id="UP000659388"/>
    </source>
</evidence>
<organism evidence="2 3">
    <name type="scientific">Fulvivirga sediminis</name>
    <dbReference type="NCBI Taxonomy" id="2803949"/>
    <lineage>
        <taxon>Bacteria</taxon>
        <taxon>Pseudomonadati</taxon>
        <taxon>Bacteroidota</taxon>
        <taxon>Cytophagia</taxon>
        <taxon>Cytophagales</taxon>
        <taxon>Fulvivirgaceae</taxon>
        <taxon>Fulvivirga</taxon>
    </lineage>
</organism>
<dbReference type="PANTHER" id="PTHR30441">
    <property type="entry name" value="DUF748 DOMAIN-CONTAINING PROTEIN"/>
    <property type="match status" value="1"/>
</dbReference>
<proteinExistence type="predicted"/>
<gene>
    <name evidence="2" type="ORF">JL102_00870</name>
</gene>
<dbReference type="InterPro" id="IPR052894">
    <property type="entry name" value="AsmA-related"/>
</dbReference>
<evidence type="ECO:0000313" key="2">
    <source>
        <dbReference type="EMBL" id="MBL3654663.1"/>
    </source>
</evidence>